<dbReference type="EMBL" id="CAEZZQ010000011">
    <property type="protein sequence ID" value="CAB4766621.1"/>
    <property type="molecule type" value="Genomic_DNA"/>
</dbReference>
<evidence type="ECO:0000313" key="4">
    <source>
        <dbReference type="EMBL" id="CAB4897856.1"/>
    </source>
</evidence>
<feature type="transmembrane region" description="Helical" evidence="1">
    <location>
        <begin position="6"/>
        <end position="26"/>
    </location>
</feature>
<organism evidence="6">
    <name type="scientific">freshwater metagenome</name>
    <dbReference type="NCBI Taxonomy" id="449393"/>
    <lineage>
        <taxon>unclassified sequences</taxon>
        <taxon>metagenomes</taxon>
        <taxon>ecological metagenomes</taxon>
    </lineage>
</organism>
<evidence type="ECO:0000313" key="5">
    <source>
        <dbReference type="EMBL" id="CAB5035361.1"/>
    </source>
</evidence>
<dbReference type="Pfam" id="PF13578">
    <property type="entry name" value="Methyltransf_24"/>
    <property type="match status" value="1"/>
</dbReference>
<dbReference type="SUPFAM" id="SSF53335">
    <property type="entry name" value="S-adenosyl-L-methionine-dependent methyltransferases"/>
    <property type="match status" value="1"/>
</dbReference>
<proteinExistence type="predicted"/>
<evidence type="ECO:0000313" key="3">
    <source>
        <dbReference type="EMBL" id="CAB4766621.1"/>
    </source>
</evidence>
<keyword evidence="1" id="KW-1133">Transmembrane helix</keyword>
<dbReference type="InterPro" id="IPR029063">
    <property type="entry name" value="SAM-dependent_MTases_sf"/>
</dbReference>
<keyword evidence="1" id="KW-0812">Transmembrane</keyword>
<dbReference type="EMBL" id="CAEZXW010000012">
    <property type="protein sequence ID" value="CAB4696162.1"/>
    <property type="molecule type" value="Genomic_DNA"/>
</dbReference>
<name>A0A6J7T628_9ZZZZ</name>
<dbReference type="EMBL" id="CAFBQF010000027">
    <property type="protein sequence ID" value="CAB5048492.1"/>
    <property type="molecule type" value="Genomic_DNA"/>
</dbReference>
<keyword evidence="1" id="KW-0472">Membrane</keyword>
<dbReference type="AlphaFoldDB" id="A0A6J7T628"/>
<evidence type="ECO:0000313" key="2">
    <source>
        <dbReference type="EMBL" id="CAB4696162.1"/>
    </source>
</evidence>
<accession>A0A6J7T628</accession>
<dbReference type="EMBL" id="CAFBMD010000051">
    <property type="protein sequence ID" value="CAB4897856.1"/>
    <property type="molecule type" value="Genomic_DNA"/>
</dbReference>
<dbReference type="Gene3D" id="3.40.50.150">
    <property type="entry name" value="Vaccinia Virus protein VP39"/>
    <property type="match status" value="1"/>
</dbReference>
<gene>
    <name evidence="2" type="ORF">UFOPK2593_00345</name>
    <name evidence="3" type="ORF">UFOPK2894_00309</name>
    <name evidence="4" type="ORF">UFOPK3492_00781</name>
    <name evidence="5" type="ORF">UFOPK4234_00284</name>
    <name evidence="6" type="ORF">UFOPK4295_00675</name>
</gene>
<reference evidence="6" key="1">
    <citation type="submission" date="2020-05" db="EMBL/GenBank/DDBJ databases">
        <authorList>
            <person name="Chiriac C."/>
            <person name="Salcher M."/>
            <person name="Ghai R."/>
            <person name="Kavagutti S V."/>
        </authorList>
    </citation>
    <scope>NUCLEOTIDE SEQUENCE</scope>
</reference>
<evidence type="ECO:0000256" key="1">
    <source>
        <dbReference type="SAM" id="Phobius"/>
    </source>
</evidence>
<dbReference type="EMBL" id="CAFBQA010000008">
    <property type="protein sequence ID" value="CAB5035361.1"/>
    <property type="molecule type" value="Genomic_DNA"/>
</dbReference>
<evidence type="ECO:0000313" key="6">
    <source>
        <dbReference type="EMBL" id="CAB5048492.1"/>
    </source>
</evidence>
<sequence>MINWILVVAIVGLLILVVLLGLKLRAMGRRLGQVIRDLGQLKKDHRAGVKDSRADQWEHYRQGETFAQLVTLLKITAPIPPTRKWAASPDLLLTLVEMVQKHQPKLIVELGSGISTLALAKSLLPGSQTRIISFDHSEEYAQATRDLLIQHSITGVEIRVAPIEQYDSERTWYSKEFFKDLADIDMLVIDGPPGAQDPQARSSAQIELGSRLSKNAIVVIDDANRKGEHAMAESFAREMPGHALVFLAHEKGTALIAPQIM</sequence>
<protein>
    <submittedName>
        <fullName evidence="6">Unannotated protein</fullName>
    </submittedName>
</protein>